<dbReference type="EMBL" id="JBHSPF010000086">
    <property type="protein sequence ID" value="MFC5630020.1"/>
    <property type="molecule type" value="Genomic_DNA"/>
</dbReference>
<reference evidence="2" key="1">
    <citation type="journal article" date="2019" name="Int. J. Syst. Evol. Microbiol.">
        <title>The Global Catalogue of Microorganisms (GCM) 10K type strain sequencing project: providing services to taxonomists for standard genome sequencing and annotation.</title>
        <authorList>
            <consortium name="The Broad Institute Genomics Platform"/>
            <consortium name="The Broad Institute Genome Sequencing Center for Infectious Disease"/>
            <person name="Wu L."/>
            <person name="Ma J."/>
        </authorList>
    </citation>
    <scope>NUCLEOTIDE SEQUENCE [LARGE SCALE GENOMIC DNA]</scope>
    <source>
        <strain evidence="2">CGMCC 1.15790</strain>
    </source>
</reference>
<accession>A0ABW0UAX8</accession>
<dbReference type="RefSeq" id="WP_270895184.1">
    <property type="nucleotide sequence ID" value="NZ_JBHSPF010000086.1"/>
</dbReference>
<proteinExistence type="predicted"/>
<name>A0ABW0UAX8_9BACI</name>
<sequence>MEKQSVVLRFPKALLEKVDKYKEQKGFGTRTQTIFHLLQVALEQSDNRNGK</sequence>
<dbReference type="Proteomes" id="UP001596143">
    <property type="component" value="Unassembled WGS sequence"/>
</dbReference>
<protein>
    <recommendedName>
        <fullName evidence="3">CopG family transcriptional regulator</fullName>
    </recommendedName>
</protein>
<evidence type="ECO:0008006" key="3">
    <source>
        <dbReference type="Google" id="ProtNLM"/>
    </source>
</evidence>
<organism evidence="1 2">
    <name type="scientific">Aliibacillus thermotolerans</name>
    <dbReference type="NCBI Taxonomy" id="1834418"/>
    <lineage>
        <taxon>Bacteria</taxon>
        <taxon>Bacillati</taxon>
        <taxon>Bacillota</taxon>
        <taxon>Bacilli</taxon>
        <taxon>Bacillales</taxon>
        <taxon>Bacillaceae</taxon>
        <taxon>Aliibacillus</taxon>
    </lineage>
</organism>
<evidence type="ECO:0000313" key="2">
    <source>
        <dbReference type="Proteomes" id="UP001596143"/>
    </source>
</evidence>
<comment type="caution">
    <text evidence="1">The sequence shown here is derived from an EMBL/GenBank/DDBJ whole genome shotgun (WGS) entry which is preliminary data.</text>
</comment>
<keyword evidence="2" id="KW-1185">Reference proteome</keyword>
<gene>
    <name evidence="1" type="ORF">ACFPTR_14330</name>
</gene>
<evidence type="ECO:0000313" key="1">
    <source>
        <dbReference type="EMBL" id="MFC5630020.1"/>
    </source>
</evidence>